<evidence type="ECO:0000256" key="2">
    <source>
        <dbReference type="ARBA" id="ARBA00022574"/>
    </source>
</evidence>
<comment type="subcellular location">
    <subcellularLocation>
        <location evidence="1">Nucleus</location>
    </subcellularLocation>
</comment>
<accession>A0A507D2Q0</accession>
<dbReference type="InterPro" id="IPR036322">
    <property type="entry name" value="WD40_repeat_dom_sf"/>
</dbReference>
<dbReference type="PANTHER" id="PTHR19865:SF0">
    <property type="entry name" value="U3 SMALL NUCLEOLAR RNA-INTERACTING PROTEIN 2"/>
    <property type="match status" value="1"/>
</dbReference>
<comment type="caution">
    <text evidence="7">The sequence shown here is derived from an EMBL/GenBank/DDBJ whole genome shotgun (WGS) entry which is preliminary data.</text>
</comment>
<dbReference type="InterPro" id="IPR019775">
    <property type="entry name" value="WD40_repeat_CS"/>
</dbReference>
<keyword evidence="3" id="KW-0677">Repeat</keyword>
<dbReference type="EMBL" id="QEAM01000131">
    <property type="protein sequence ID" value="TPX45746.1"/>
    <property type="molecule type" value="Genomic_DNA"/>
</dbReference>
<keyword evidence="2 5" id="KW-0853">WD repeat</keyword>
<dbReference type="Proteomes" id="UP000317494">
    <property type="component" value="Unassembled WGS sequence"/>
</dbReference>
<gene>
    <name evidence="7" type="ORF">SeLEV6574_g03691</name>
    <name evidence="8" type="ORF">SeMB42_g00826</name>
</gene>
<evidence type="ECO:0000256" key="4">
    <source>
        <dbReference type="ARBA" id="ARBA00023242"/>
    </source>
</evidence>
<dbReference type="InterPro" id="IPR039241">
    <property type="entry name" value="Rrp9-like"/>
</dbReference>
<feature type="repeat" description="WD" evidence="5">
    <location>
        <begin position="347"/>
        <end position="388"/>
    </location>
</feature>
<evidence type="ECO:0000313" key="10">
    <source>
        <dbReference type="Proteomes" id="UP000320475"/>
    </source>
</evidence>
<evidence type="ECO:0000256" key="5">
    <source>
        <dbReference type="PROSITE-ProRule" id="PRU00221"/>
    </source>
</evidence>
<dbReference type="OrthoDB" id="189968at2759"/>
<dbReference type="GO" id="GO:0034511">
    <property type="term" value="F:U3 snoRNA binding"/>
    <property type="evidence" value="ECO:0007669"/>
    <property type="project" value="InterPro"/>
</dbReference>
<evidence type="ECO:0000313" key="8">
    <source>
        <dbReference type="EMBL" id="TPX53361.1"/>
    </source>
</evidence>
<dbReference type="PROSITE" id="PS50294">
    <property type="entry name" value="WD_REPEATS_REGION"/>
    <property type="match status" value="3"/>
</dbReference>
<sequence length="646" mass="71355">MDDFFLAGQPAALADFDNPRARKKRPRPTAVSAEGRLPSSSSSPSKHKHKLNGKRPSRDHIDNDSGDEAIDDVDLTSRNLYAPPSDEEDVLDADSADNEHGHHPRETASQKRLRLAKAYIEQVKDNVADSVEFDAQSLDRDLIAERLQLDALESANKALHRIASKYQHWAATDTNVRTFTNGHHSLSVTAVAVGIPSTRVINTVPSAPPSTTSPSKPGHHSISTLQRYQQFLTLESTPAKLTAKATALSTIKSQPVYIFSASKDGGVSKHDFHTTDLLWHVRGGIKPTKKAKKKYGGADKLNLKHVGHTDQVLCLDVCEDGKYLVTGGRDKLIHIWSAINGSHLGTFKQHRDAVSGLAFRKGHYELYSASFDRTIKVWNVDEKSYVETLFGHQDSVSTISSLHSQRCITPGSRDRTVRYWKIPEESHLIFRAGTSGDSGDILFAAEDPQSAYRVRLNNAKTFGGSIDIVEMITDEYFLSGGESGSISLWHVGKKKPLYTRLRAHRVVKPTAQGGMKGSVMNVDGFVGGNFDRGMEPIKDWQCWISCLAAVPYSDMFASGACDGVMRVWKIAQDFKSFAPLFEIPIEGFINSAKFFYAPPLHPSTESASGRNNQELYLVAGVGKEHRLGRWWKIPNVKNCVKIVTIG</sequence>
<dbReference type="GO" id="GO:0032040">
    <property type="term" value="C:small-subunit processome"/>
    <property type="evidence" value="ECO:0007669"/>
    <property type="project" value="TreeGrafter"/>
</dbReference>
<organism evidence="7 10">
    <name type="scientific">Synchytrium endobioticum</name>
    <dbReference type="NCBI Taxonomy" id="286115"/>
    <lineage>
        <taxon>Eukaryota</taxon>
        <taxon>Fungi</taxon>
        <taxon>Fungi incertae sedis</taxon>
        <taxon>Chytridiomycota</taxon>
        <taxon>Chytridiomycota incertae sedis</taxon>
        <taxon>Chytridiomycetes</taxon>
        <taxon>Synchytriales</taxon>
        <taxon>Synchytriaceae</taxon>
        <taxon>Synchytrium</taxon>
    </lineage>
</organism>
<dbReference type="SMART" id="SM00320">
    <property type="entry name" value="WD40"/>
    <property type="match status" value="6"/>
</dbReference>
<dbReference type="SUPFAM" id="SSF50978">
    <property type="entry name" value="WD40 repeat-like"/>
    <property type="match status" value="1"/>
</dbReference>
<evidence type="ECO:0000313" key="9">
    <source>
        <dbReference type="Proteomes" id="UP000317494"/>
    </source>
</evidence>
<dbReference type="PROSITE" id="PS00678">
    <property type="entry name" value="WD_REPEATS_1"/>
    <property type="match status" value="1"/>
</dbReference>
<dbReference type="VEuPathDB" id="FungiDB:SeMB42_g00826"/>
<evidence type="ECO:0000256" key="6">
    <source>
        <dbReference type="SAM" id="MobiDB-lite"/>
    </source>
</evidence>
<dbReference type="InterPro" id="IPR015943">
    <property type="entry name" value="WD40/YVTN_repeat-like_dom_sf"/>
</dbReference>
<dbReference type="InterPro" id="IPR001680">
    <property type="entry name" value="WD40_rpt"/>
</dbReference>
<feature type="repeat" description="WD" evidence="5">
    <location>
        <begin position="305"/>
        <end position="346"/>
    </location>
</feature>
<dbReference type="PRINTS" id="PR00320">
    <property type="entry name" value="GPROTEINBRPT"/>
</dbReference>
<feature type="repeat" description="WD" evidence="5">
    <location>
        <begin position="389"/>
        <end position="430"/>
    </location>
</feature>
<dbReference type="Proteomes" id="UP000320475">
    <property type="component" value="Unassembled WGS sequence"/>
</dbReference>
<dbReference type="PROSITE" id="PS50082">
    <property type="entry name" value="WD_REPEATS_2"/>
    <property type="match status" value="3"/>
</dbReference>
<feature type="compositionally biased region" description="Acidic residues" evidence="6">
    <location>
        <begin position="85"/>
        <end position="96"/>
    </location>
</feature>
<evidence type="ECO:0000256" key="3">
    <source>
        <dbReference type="ARBA" id="ARBA00022737"/>
    </source>
</evidence>
<evidence type="ECO:0000313" key="7">
    <source>
        <dbReference type="EMBL" id="TPX45746.1"/>
    </source>
</evidence>
<dbReference type="EMBL" id="QEAN01000018">
    <property type="protein sequence ID" value="TPX53361.1"/>
    <property type="molecule type" value="Genomic_DNA"/>
</dbReference>
<dbReference type="Pfam" id="PF00400">
    <property type="entry name" value="WD40"/>
    <property type="match status" value="4"/>
</dbReference>
<feature type="compositionally biased region" description="Acidic residues" evidence="6">
    <location>
        <begin position="64"/>
        <end position="74"/>
    </location>
</feature>
<keyword evidence="4" id="KW-0539">Nucleus</keyword>
<feature type="compositionally biased region" description="Basic and acidic residues" evidence="6">
    <location>
        <begin position="97"/>
        <end position="109"/>
    </location>
</feature>
<dbReference type="STRING" id="286115.A0A507D2Q0"/>
<feature type="compositionally biased region" description="Basic residues" evidence="6">
    <location>
        <begin position="45"/>
        <end position="55"/>
    </location>
</feature>
<proteinExistence type="predicted"/>
<dbReference type="PANTHER" id="PTHR19865">
    <property type="entry name" value="U3 SMALL NUCLEOLAR RNA INTERACTING PROTEIN 2"/>
    <property type="match status" value="1"/>
</dbReference>
<reference evidence="9 10" key="1">
    <citation type="journal article" date="2019" name="Sci. Rep.">
        <title>Comparative genomics of chytrid fungi reveal insights into the obligate biotrophic and pathogenic lifestyle of Synchytrium endobioticum.</title>
        <authorList>
            <person name="van de Vossenberg B.T.L.H."/>
            <person name="Warris S."/>
            <person name="Nguyen H.D.T."/>
            <person name="van Gent-Pelzer M.P.E."/>
            <person name="Joly D.L."/>
            <person name="van de Geest H.C."/>
            <person name="Bonants P.J.M."/>
            <person name="Smith D.S."/>
            <person name="Levesque C.A."/>
            <person name="van der Lee T.A.J."/>
        </authorList>
    </citation>
    <scope>NUCLEOTIDE SEQUENCE [LARGE SCALE GENOMIC DNA]</scope>
    <source>
        <strain evidence="7 10">LEV6574</strain>
        <strain evidence="8 9">MB42</strain>
    </source>
</reference>
<name>A0A507D2Q0_9FUNG</name>
<keyword evidence="9" id="KW-1185">Reference proteome</keyword>
<protein>
    <submittedName>
        <fullName evidence="7">Uncharacterized protein</fullName>
    </submittedName>
</protein>
<feature type="region of interest" description="Disordered" evidence="6">
    <location>
        <begin position="1"/>
        <end position="111"/>
    </location>
</feature>
<dbReference type="AlphaFoldDB" id="A0A507D2Q0"/>
<evidence type="ECO:0000256" key="1">
    <source>
        <dbReference type="ARBA" id="ARBA00004123"/>
    </source>
</evidence>
<dbReference type="InterPro" id="IPR020472">
    <property type="entry name" value="WD40_PAC1"/>
</dbReference>
<dbReference type="Gene3D" id="2.130.10.10">
    <property type="entry name" value="YVTN repeat-like/Quinoprotein amine dehydrogenase"/>
    <property type="match status" value="1"/>
</dbReference>